<keyword evidence="2" id="KW-1185">Reference proteome</keyword>
<evidence type="ECO:0000313" key="1">
    <source>
        <dbReference type="EMBL" id="MBC6489908.1"/>
    </source>
</evidence>
<proteinExistence type="predicted"/>
<organism evidence="1 2">
    <name type="scientific">Flavihumibacter stibioxidans</name>
    <dbReference type="NCBI Taxonomy" id="1834163"/>
    <lineage>
        <taxon>Bacteria</taxon>
        <taxon>Pseudomonadati</taxon>
        <taxon>Bacteroidota</taxon>
        <taxon>Chitinophagia</taxon>
        <taxon>Chitinophagales</taxon>
        <taxon>Chitinophagaceae</taxon>
        <taxon>Flavihumibacter</taxon>
    </lineage>
</organism>
<dbReference type="Pfam" id="PF08889">
    <property type="entry name" value="WbqC"/>
    <property type="match status" value="1"/>
</dbReference>
<comment type="caution">
    <text evidence="1">The sequence shown here is derived from an EMBL/GenBank/DDBJ whole genome shotgun (WGS) entry which is preliminary data.</text>
</comment>
<sequence>MEKNTSINTLSVDLQYFGNVYWFKKAIKYKHIEFSEYEYHSKMSFRNRLWLAGADGRMNLSVPILDGRNERQLYKEVKIAGGRWATDHFRAICSCYNRSPWFEHYRDDLAELYKKQYQFLQDWNLACLDWVNDQLGQPIDWQFISPVGSHPSGATRRVRPDGNDYTNFYRPGNMDEWIEEGGGGIKYAQVFEERTGFIPGLSILDLLFCEGPAAIGILQNE</sequence>
<dbReference type="InterPro" id="IPR014985">
    <property type="entry name" value="WbqC"/>
</dbReference>
<accession>A0ABR7M5L8</accession>
<gene>
    <name evidence="1" type="ORF">BC349_02940</name>
</gene>
<evidence type="ECO:0008006" key="3">
    <source>
        <dbReference type="Google" id="ProtNLM"/>
    </source>
</evidence>
<evidence type="ECO:0000313" key="2">
    <source>
        <dbReference type="Proteomes" id="UP000765802"/>
    </source>
</evidence>
<protein>
    <recommendedName>
        <fullName evidence="3">WbqC-like protein</fullName>
    </recommendedName>
</protein>
<dbReference type="Proteomes" id="UP000765802">
    <property type="component" value="Unassembled WGS sequence"/>
</dbReference>
<dbReference type="RefSeq" id="WP_222840055.1">
    <property type="nucleotide sequence ID" value="NZ_JBHULF010000006.1"/>
</dbReference>
<name>A0ABR7M5L8_9BACT</name>
<reference evidence="1 2" key="1">
    <citation type="submission" date="2016-07" db="EMBL/GenBank/DDBJ databases">
        <title>Genome analysis of Flavihumibacter stibioxidans YS-17.</title>
        <authorList>
            <person name="Shi K."/>
            <person name="Han Y."/>
            <person name="Wang G."/>
        </authorList>
    </citation>
    <scope>NUCLEOTIDE SEQUENCE [LARGE SCALE GENOMIC DNA]</scope>
    <source>
        <strain evidence="1 2">YS-17</strain>
    </source>
</reference>
<dbReference type="EMBL" id="MBUA01000001">
    <property type="protein sequence ID" value="MBC6489908.1"/>
    <property type="molecule type" value="Genomic_DNA"/>
</dbReference>